<accession>A0A7X2NHX1</accession>
<keyword evidence="2" id="KW-0804">Transcription</keyword>
<evidence type="ECO:0000313" key="4">
    <source>
        <dbReference type="EMBL" id="MSS35058.1"/>
    </source>
</evidence>
<dbReference type="InterPro" id="IPR018060">
    <property type="entry name" value="HTH_AraC"/>
</dbReference>
<name>A0A7X2NHX1_9CLOT</name>
<evidence type="ECO:0000313" key="5">
    <source>
        <dbReference type="Proteomes" id="UP000429958"/>
    </source>
</evidence>
<dbReference type="Proteomes" id="UP000429958">
    <property type="component" value="Unassembled WGS sequence"/>
</dbReference>
<gene>
    <name evidence="4" type="ORF">FYJ39_00310</name>
</gene>
<dbReference type="PANTHER" id="PTHR47893:SF1">
    <property type="entry name" value="REGULATORY PROTEIN PCHR"/>
    <property type="match status" value="1"/>
</dbReference>
<dbReference type="GO" id="GO:0003700">
    <property type="term" value="F:DNA-binding transcription factor activity"/>
    <property type="evidence" value="ECO:0007669"/>
    <property type="project" value="InterPro"/>
</dbReference>
<dbReference type="SMART" id="SM00342">
    <property type="entry name" value="HTH_ARAC"/>
    <property type="match status" value="1"/>
</dbReference>
<dbReference type="PROSITE" id="PS01124">
    <property type="entry name" value="HTH_ARAC_FAMILY_2"/>
    <property type="match status" value="1"/>
</dbReference>
<evidence type="ECO:0000256" key="2">
    <source>
        <dbReference type="ARBA" id="ARBA00023163"/>
    </source>
</evidence>
<comment type="caution">
    <text evidence="4">The sequence shown here is derived from an EMBL/GenBank/DDBJ whole genome shotgun (WGS) entry which is preliminary data.</text>
</comment>
<dbReference type="AlphaFoldDB" id="A0A7X2NHX1"/>
<dbReference type="EMBL" id="VUMD01000001">
    <property type="protein sequence ID" value="MSS35058.1"/>
    <property type="molecule type" value="Genomic_DNA"/>
</dbReference>
<organism evidence="4 5">
    <name type="scientific">Clostridium porci</name>
    <dbReference type="NCBI Taxonomy" id="2605778"/>
    <lineage>
        <taxon>Bacteria</taxon>
        <taxon>Bacillati</taxon>
        <taxon>Bacillota</taxon>
        <taxon>Clostridia</taxon>
        <taxon>Eubacteriales</taxon>
        <taxon>Clostridiaceae</taxon>
        <taxon>Clostridium</taxon>
    </lineage>
</organism>
<dbReference type="Pfam" id="PF12833">
    <property type="entry name" value="HTH_18"/>
    <property type="match status" value="1"/>
</dbReference>
<dbReference type="GO" id="GO:0043565">
    <property type="term" value="F:sequence-specific DNA binding"/>
    <property type="evidence" value="ECO:0007669"/>
    <property type="project" value="InterPro"/>
</dbReference>
<proteinExistence type="predicted"/>
<protein>
    <submittedName>
        <fullName evidence="4">Helix-turn-helix transcriptional regulator</fullName>
    </submittedName>
</protein>
<sequence length="303" mass="34400">MLYTPFRYEASDIFPRRILPIRPELHIIMSAGTFTDKTKRDTATTSPMFELSYTRKGSISGEVDNTLVEVQPGHALVGFMGSVCAHAEYDRGENVRLYSIWASPRAFNEFCEAVSGKSNISFQDFQNRNYAFYHCRMDMREESILGKLDGCFLGERDAINRLLVESCVLELLSINLERLLYDGGGKGASGLSRTEVDSLKYAREILLNRLESPPTLLELSSLVNLNDCKLKRAFKLLFGKTVYEYVREQRLEKAYHLLDSGICNVSEAAFAVGYTNISHFSEAFQKKYGVLPRVVKRERHTLA</sequence>
<dbReference type="SUPFAM" id="SSF46689">
    <property type="entry name" value="Homeodomain-like"/>
    <property type="match status" value="2"/>
</dbReference>
<keyword evidence="5" id="KW-1185">Reference proteome</keyword>
<keyword evidence="1" id="KW-0805">Transcription regulation</keyword>
<feature type="domain" description="HTH araC/xylS-type" evidence="3">
    <location>
        <begin position="200"/>
        <end position="298"/>
    </location>
</feature>
<evidence type="ECO:0000259" key="3">
    <source>
        <dbReference type="PROSITE" id="PS01124"/>
    </source>
</evidence>
<reference evidence="4 5" key="1">
    <citation type="submission" date="2019-08" db="EMBL/GenBank/DDBJ databases">
        <title>In-depth cultivation of the pig gut microbiome towards novel bacterial diversity and tailored functional studies.</title>
        <authorList>
            <person name="Wylensek D."/>
            <person name="Hitch T.C.A."/>
            <person name="Clavel T."/>
        </authorList>
    </citation>
    <scope>NUCLEOTIDE SEQUENCE [LARGE SCALE GENOMIC DNA]</scope>
    <source>
        <strain evidence="4 5">WCA-389-WT-23D1</strain>
    </source>
</reference>
<evidence type="ECO:0000256" key="1">
    <source>
        <dbReference type="ARBA" id="ARBA00023015"/>
    </source>
</evidence>
<dbReference type="InterPro" id="IPR053142">
    <property type="entry name" value="PchR_regulatory_protein"/>
</dbReference>
<dbReference type="PANTHER" id="PTHR47893">
    <property type="entry name" value="REGULATORY PROTEIN PCHR"/>
    <property type="match status" value="1"/>
</dbReference>
<dbReference type="Gene3D" id="1.10.10.60">
    <property type="entry name" value="Homeodomain-like"/>
    <property type="match status" value="2"/>
</dbReference>
<dbReference type="InterPro" id="IPR009057">
    <property type="entry name" value="Homeodomain-like_sf"/>
</dbReference>
<dbReference type="RefSeq" id="WP_154470486.1">
    <property type="nucleotide sequence ID" value="NZ_VUMD01000001.1"/>
</dbReference>